<dbReference type="GO" id="GO:0005634">
    <property type="term" value="C:nucleus"/>
    <property type="evidence" value="ECO:0007669"/>
    <property type="project" value="UniProtKB-SubCell"/>
</dbReference>
<dbReference type="Proteomes" id="UP000781932">
    <property type="component" value="Unassembled WGS sequence"/>
</dbReference>
<dbReference type="PANTHER" id="PTHR31845">
    <property type="entry name" value="FINGER DOMAIN PROTEIN, PUTATIVE-RELATED"/>
    <property type="match status" value="1"/>
</dbReference>
<dbReference type="GO" id="GO:0000976">
    <property type="term" value="F:transcription cis-regulatory region binding"/>
    <property type="evidence" value="ECO:0007669"/>
    <property type="project" value="TreeGrafter"/>
</dbReference>
<organism evidence="7 8">
    <name type="scientific">Colletotrichum karsti</name>
    <dbReference type="NCBI Taxonomy" id="1095194"/>
    <lineage>
        <taxon>Eukaryota</taxon>
        <taxon>Fungi</taxon>
        <taxon>Dikarya</taxon>
        <taxon>Ascomycota</taxon>
        <taxon>Pezizomycotina</taxon>
        <taxon>Sordariomycetes</taxon>
        <taxon>Hypocreomycetidae</taxon>
        <taxon>Glomerellales</taxon>
        <taxon>Glomerellaceae</taxon>
        <taxon>Colletotrichum</taxon>
        <taxon>Colletotrichum boninense species complex</taxon>
    </lineage>
</organism>
<keyword evidence="4" id="KW-0804">Transcription</keyword>
<feature type="region of interest" description="Disordered" evidence="6">
    <location>
        <begin position="407"/>
        <end position="432"/>
    </location>
</feature>
<dbReference type="AlphaFoldDB" id="A0A9P6LFE0"/>
<keyword evidence="2" id="KW-0805">Transcription regulation</keyword>
<evidence type="ECO:0000256" key="5">
    <source>
        <dbReference type="ARBA" id="ARBA00023242"/>
    </source>
</evidence>
<evidence type="ECO:0000256" key="4">
    <source>
        <dbReference type="ARBA" id="ARBA00023163"/>
    </source>
</evidence>
<dbReference type="OrthoDB" id="5226580at2759"/>
<evidence type="ECO:0000256" key="2">
    <source>
        <dbReference type="ARBA" id="ARBA00023015"/>
    </source>
</evidence>
<dbReference type="GO" id="GO:0000981">
    <property type="term" value="F:DNA-binding transcription factor activity, RNA polymerase II-specific"/>
    <property type="evidence" value="ECO:0007669"/>
    <property type="project" value="TreeGrafter"/>
</dbReference>
<name>A0A9P6LFE0_9PEZI</name>
<gene>
    <name evidence="7" type="ORF">CkaCkLH20_12313</name>
</gene>
<dbReference type="PANTHER" id="PTHR31845:SF10">
    <property type="entry name" value="ZN(II)2CYS6 TRANSCRIPTION FACTOR (EUROFUNG)"/>
    <property type="match status" value="1"/>
</dbReference>
<reference evidence="7" key="2">
    <citation type="submission" date="2020-11" db="EMBL/GenBank/DDBJ databases">
        <title>Whole genome sequencing of Colletotrichum sp.</title>
        <authorList>
            <person name="Li H."/>
        </authorList>
    </citation>
    <scope>NUCLEOTIDE SEQUENCE</scope>
    <source>
        <strain evidence="7">CkLH20</strain>
    </source>
</reference>
<comment type="subcellular location">
    <subcellularLocation>
        <location evidence="1">Nucleus</location>
    </subcellularLocation>
</comment>
<keyword evidence="5" id="KW-0539">Nucleus</keyword>
<dbReference type="RefSeq" id="XP_038739688.1">
    <property type="nucleotide sequence ID" value="XM_038895026.1"/>
</dbReference>
<evidence type="ECO:0000313" key="7">
    <source>
        <dbReference type="EMBL" id="KAF9870227.1"/>
    </source>
</evidence>
<sequence>MRYSAYMEQCVRELEDAKELESDMHVIYMVRIQRLAERISQIRGNEDWDDGVGVPKAPISAYASSFQAELDKLEAQMPRSLQKNRQYRVWFILMVIANKLPDFLRVQMATARLRLYEPPTIDADLLESLSKSLASLSSGHNSALNVFYQANAALKAWFETWLAIPVPAFYPCPLPMASQLMFAVVMMSRWAWLAASNDTPPSKRTVRDPSTGDPNVALAVMEAAINPNTPVSASTPSTNARGTPSWDAETSSDMKLPQVLAELKTQLSRQPELMIDVADILNRVAEQLEEVDAAMAAVSVDSGPWRGNIWTLGATKVRIAQIRQKRWSDTISKGYEESEEGDEEDEAEEDQQAGFGEVQMQDNLAGNVPMADNWYFDSGWGPTFYDVVDPSLFVDGMAGPSGDWASAALEGMAPPPPMDQLGVPQAPGHKYV</sequence>
<feature type="region of interest" description="Disordered" evidence="6">
    <location>
        <begin position="228"/>
        <end position="251"/>
    </location>
</feature>
<evidence type="ECO:0000256" key="6">
    <source>
        <dbReference type="SAM" id="MobiDB-lite"/>
    </source>
</evidence>
<protein>
    <submittedName>
        <fullName evidence="7">C6 transcription factor</fullName>
    </submittedName>
</protein>
<evidence type="ECO:0000256" key="3">
    <source>
        <dbReference type="ARBA" id="ARBA00023125"/>
    </source>
</evidence>
<keyword evidence="3" id="KW-0238">DNA-binding</keyword>
<evidence type="ECO:0000313" key="8">
    <source>
        <dbReference type="Proteomes" id="UP000781932"/>
    </source>
</evidence>
<comment type="caution">
    <text evidence="7">The sequence shown here is derived from an EMBL/GenBank/DDBJ whole genome shotgun (WGS) entry which is preliminary data.</text>
</comment>
<dbReference type="EMBL" id="JAATWM020000057">
    <property type="protein sequence ID" value="KAF9870227.1"/>
    <property type="molecule type" value="Genomic_DNA"/>
</dbReference>
<dbReference type="GeneID" id="62168100"/>
<keyword evidence="8" id="KW-1185">Reference proteome</keyword>
<evidence type="ECO:0000256" key="1">
    <source>
        <dbReference type="ARBA" id="ARBA00004123"/>
    </source>
</evidence>
<reference evidence="7" key="1">
    <citation type="submission" date="2020-03" db="EMBL/GenBank/DDBJ databases">
        <authorList>
            <person name="He L."/>
        </authorList>
    </citation>
    <scope>NUCLEOTIDE SEQUENCE</scope>
    <source>
        <strain evidence="7">CkLH20</strain>
    </source>
</reference>
<proteinExistence type="predicted"/>
<accession>A0A9P6LFE0</accession>
<dbReference type="InterPro" id="IPR051089">
    <property type="entry name" value="prtT"/>
</dbReference>